<feature type="domain" description="NADP-dependent oxidoreductase" evidence="2">
    <location>
        <begin position="29"/>
        <end position="318"/>
    </location>
</feature>
<proteinExistence type="predicted"/>
<dbReference type="AlphaFoldDB" id="A0A139H2B2"/>
<evidence type="ECO:0000313" key="3">
    <source>
        <dbReference type="EMBL" id="KXS96610.1"/>
    </source>
</evidence>
<dbReference type="OrthoDB" id="2310150at2759"/>
<keyword evidence="1" id="KW-0560">Oxidoreductase</keyword>
<sequence>MTMSAPSKPRVVLGLLTFGPPGSEHHGSRVTDIKKFVECLDHFQTRGYNEVDTARTYVGGLQESFTKEAQWQERGLSLATKWYPQKRGDNTKATLKKNFEKSLAELGTSHVDIFYLHAPDRSVPFEETLEACHDLHQAGKFTRLGISNYAAWEVAEICTLAKHRRWIQPTVYQAMYNCLTRAIEDELVPCCKKFGLEILAYNPLAGGVLSGKYKSSRDAPVDGRFSDVDPKIGKQYRERYLRDSNFAALRILEPVVREHGLSLPQVAFRWCVHHSKLDMGAGDGVVIGVSSLEQLRANLDYLEEGPLPEAVVKALDDAWLKVAKAECPLYWR</sequence>
<dbReference type="EMBL" id="LFZN01000169">
    <property type="protein sequence ID" value="KXS96610.1"/>
    <property type="molecule type" value="Genomic_DNA"/>
</dbReference>
<evidence type="ECO:0000256" key="1">
    <source>
        <dbReference type="ARBA" id="ARBA00023002"/>
    </source>
</evidence>
<dbReference type="SUPFAM" id="SSF51430">
    <property type="entry name" value="NAD(P)-linked oxidoreductase"/>
    <property type="match status" value="1"/>
</dbReference>
<dbReference type="STRING" id="321146.A0A139H2B2"/>
<dbReference type="PANTHER" id="PTHR43364:SF4">
    <property type="entry name" value="NAD(P)-LINKED OXIDOREDUCTASE SUPERFAMILY PROTEIN"/>
    <property type="match status" value="1"/>
</dbReference>
<evidence type="ECO:0000259" key="2">
    <source>
        <dbReference type="Pfam" id="PF00248"/>
    </source>
</evidence>
<evidence type="ECO:0000313" key="4">
    <source>
        <dbReference type="Proteomes" id="UP000070133"/>
    </source>
</evidence>
<comment type="caution">
    <text evidence="3">The sequence shown here is derived from an EMBL/GenBank/DDBJ whole genome shotgun (WGS) entry which is preliminary data.</text>
</comment>
<dbReference type="InterPro" id="IPR036812">
    <property type="entry name" value="NAD(P)_OxRdtase_dom_sf"/>
</dbReference>
<accession>A0A139H2B2</accession>
<dbReference type="InterPro" id="IPR050523">
    <property type="entry name" value="AKR_Detox_Biosynth"/>
</dbReference>
<dbReference type="CDD" id="cd19075">
    <property type="entry name" value="AKR_AKR7A1-5"/>
    <property type="match status" value="1"/>
</dbReference>
<reference evidence="3 4" key="1">
    <citation type="submission" date="2015-07" db="EMBL/GenBank/DDBJ databases">
        <title>Comparative genomics of the Sigatoka disease complex on banana suggests a link between parallel evolutionary changes in Pseudocercospora fijiensis and Pseudocercospora eumusae and increased virulence on the banana host.</title>
        <authorList>
            <person name="Chang T.-C."/>
            <person name="Salvucci A."/>
            <person name="Crous P.W."/>
            <person name="Stergiopoulos I."/>
        </authorList>
    </citation>
    <scope>NUCLEOTIDE SEQUENCE [LARGE SCALE GENOMIC DNA]</scope>
    <source>
        <strain evidence="3 4">CBS 114824</strain>
    </source>
</reference>
<dbReference type="Proteomes" id="UP000070133">
    <property type="component" value="Unassembled WGS sequence"/>
</dbReference>
<dbReference type="PANTHER" id="PTHR43364">
    <property type="entry name" value="NADH-SPECIFIC METHYLGLYOXAL REDUCTASE-RELATED"/>
    <property type="match status" value="1"/>
</dbReference>
<dbReference type="GO" id="GO:0016491">
    <property type="term" value="F:oxidoreductase activity"/>
    <property type="evidence" value="ECO:0007669"/>
    <property type="project" value="UniProtKB-KW"/>
</dbReference>
<keyword evidence="4" id="KW-1185">Reference proteome</keyword>
<name>A0A139H2B2_9PEZI</name>
<protein>
    <recommendedName>
        <fullName evidence="2">NADP-dependent oxidoreductase domain-containing protein</fullName>
    </recommendedName>
</protein>
<dbReference type="Pfam" id="PF00248">
    <property type="entry name" value="Aldo_ket_red"/>
    <property type="match status" value="1"/>
</dbReference>
<gene>
    <name evidence="3" type="ORF">AC578_10436</name>
</gene>
<organism evidence="3 4">
    <name type="scientific">Pseudocercospora eumusae</name>
    <dbReference type="NCBI Taxonomy" id="321146"/>
    <lineage>
        <taxon>Eukaryota</taxon>
        <taxon>Fungi</taxon>
        <taxon>Dikarya</taxon>
        <taxon>Ascomycota</taxon>
        <taxon>Pezizomycotina</taxon>
        <taxon>Dothideomycetes</taxon>
        <taxon>Dothideomycetidae</taxon>
        <taxon>Mycosphaerellales</taxon>
        <taxon>Mycosphaerellaceae</taxon>
        <taxon>Pseudocercospora</taxon>
    </lineage>
</organism>
<dbReference type="Gene3D" id="3.20.20.100">
    <property type="entry name" value="NADP-dependent oxidoreductase domain"/>
    <property type="match status" value="1"/>
</dbReference>
<dbReference type="InterPro" id="IPR023210">
    <property type="entry name" value="NADP_OxRdtase_dom"/>
</dbReference>